<reference evidence="3 4" key="1">
    <citation type="submission" date="2018-11" db="EMBL/GenBank/DDBJ databases">
        <title>Genome sequence of Saitozyma podzolica DSM 27192.</title>
        <authorList>
            <person name="Aliyu H."/>
            <person name="Gorte O."/>
            <person name="Ochsenreither K."/>
        </authorList>
    </citation>
    <scope>NUCLEOTIDE SEQUENCE [LARGE SCALE GENOMIC DNA]</scope>
    <source>
        <strain evidence="3 4">DSM 27192</strain>
    </source>
</reference>
<evidence type="ECO:0000256" key="1">
    <source>
        <dbReference type="SAM" id="MobiDB-lite"/>
    </source>
</evidence>
<feature type="domain" description="Aminoglycoside phosphotransferase" evidence="2">
    <location>
        <begin position="88"/>
        <end position="283"/>
    </location>
</feature>
<dbReference type="OrthoDB" id="2564497at2759"/>
<gene>
    <name evidence="3" type="ORF">EHS25_001046</name>
</gene>
<feature type="region of interest" description="Disordered" evidence="1">
    <location>
        <begin position="1"/>
        <end position="20"/>
    </location>
</feature>
<sequence>MRIARQATAADDLVGSKDGRGGPSLINDLLTQPSGLPSCERPEAVQTMKLWGGMNVHILVIFDLSPPWLARIRQLRFDALPTELQWKSIESEAATMNFLNSKGLPVPKAYLPARDISDNPAFCFVERVDGTPCGAPFQADEPFAEEVVRELAAFYAKLSDLSFSAVGSLYPSDTGEVQVGPLVDLQYCSSQPPRFFGPFKTAKQRFLAIIDDLFQVIEDGLIPGADGVLLYLTQLEVRDLALASKRLEGDDDCGYYIKHADDKGDNVLRDGEGNIVGVIDWEWAYTTSKGDAFAAPYGLTENWLYSRGGERSNDMNKYELVLIAAYEELGRPVLADCVRRGKFYQRLNDCLCQHPDFSSLDSLRHAAIGTRYPQRTLEEWEEAMFKKFGGHEGLRKVREASAAAMSLERDQDVS</sequence>
<dbReference type="STRING" id="1890683.A0A427YH18"/>
<dbReference type="InterPro" id="IPR002575">
    <property type="entry name" value="Aminoglycoside_PTrfase"/>
</dbReference>
<dbReference type="Proteomes" id="UP000279259">
    <property type="component" value="Unassembled WGS sequence"/>
</dbReference>
<name>A0A427YH18_9TREE</name>
<dbReference type="SUPFAM" id="SSF56112">
    <property type="entry name" value="Protein kinase-like (PK-like)"/>
    <property type="match status" value="1"/>
</dbReference>
<dbReference type="EMBL" id="RSCD01000010">
    <property type="protein sequence ID" value="RSH90441.1"/>
    <property type="molecule type" value="Genomic_DNA"/>
</dbReference>
<dbReference type="PANTHER" id="PTHR21310">
    <property type="entry name" value="AMINOGLYCOSIDE PHOSPHOTRANSFERASE-RELATED-RELATED"/>
    <property type="match status" value="1"/>
</dbReference>
<keyword evidence="4" id="KW-1185">Reference proteome</keyword>
<evidence type="ECO:0000313" key="3">
    <source>
        <dbReference type="EMBL" id="RSH90441.1"/>
    </source>
</evidence>
<protein>
    <recommendedName>
        <fullName evidence="2">Aminoglycoside phosphotransferase domain-containing protein</fullName>
    </recommendedName>
</protein>
<organism evidence="3 4">
    <name type="scientific">Saitozyma podzolica</name>
    <dbReference type="NCBI Taxonomy" id="1890683"/>
    <lineage>
        <taxon>Eukaryota</taxon>
        <taxon>Fungi</taxon>
        <taxon>Dikarya</taxon>
        <taxon>Basidiomycota</taxon>
        <taxon>Agaricomycotina</taxon>
        <taxon>Tremellomycetes</taxon>
        <taxon>Tremellales</taxon>
        <taxon>Trimorphomycetaceae</taxon>
        <taxon>Saitozyma</taxon>
    </lineage>
</organism>
<evidence type="ECO:0000313" key="4">
    <source>
        <dbReference type="Proteomes" id="UP000279259"/>
    </source>
</evidence>
<dbReference type="InterPro" id="IPR011009">
    <property type="entry name" value="Kinase-like_dom_sf"/>
</dbReference>
<dbReference type="InterPro" id="IPR051678">
    <property type="entry name" value="AGP_Transferase"/>
</dbReference>
<comment type="caution">
    <text evidence="3">The sequence shown here is derived from an EMBL/GenBank/DDBJ whole genome shotgun (WGS) entry which is preliminary data.</text>
</comment>
<evidence type="ECO:0000259" key="2">
    <source>
        <dbReference type="Pfam" id="PF01636"/>
    </source>
</evidence>
<dbReference type="Pfam" id="PF01636">
    <property type="entry name" value="APH"/>
    <property type="match status" value="1"/>
</dbReference>
<accession>A0A427YH18</accession>
<dbReference type="AlphaFoldDB" id="A0A427YH18"/>
<proteinExistence type="predicted"/>
<dbReference type="PANTHER" id="PTHR21310:SF15">
    <property type="entry name" value="AMINOGLYCOSIDE PHOSPHOTRANSFERASE DOMAIN-CONTAINING PROTEIN"/>
    <property type="match status" value="1"/>
</dbReference>